<feature type="transmembrane region" description="Helical" evidence="2">
    <location>
        <begin position="6"/>
        <end position="22"/>
    </location>
</feature>
<dbReference type="EMBL" id="JABERL010000020">
    <property type="protein sequence ID" value="NNH77600.1"/>
    <property type="molecule type" value="Genomic_DNA"/>
</dbReference>
<dbReference type="Pfam" id="PF01906">
    <property type="entry name" value="YbjQ_1"/>
    <property type="match status" value="1"/>
</dbReference>
<evidence type="ECO:0000313" key="4">
    <source>
        <dbReference type="Proteomes" id="UP000569202"/>
    </source>
</evidence>
<dbReference type="Gene3D" id="3.30.110.70">
    <property type="entry name" value="Hypothetical protein apc22750. Chain B"/>
    <property type="match status" value="1"/>
</dbReference>
<protein>
    <submittedName>
        <fullName evidence="3">Heavy metal-binding domain-containing protein</fullName>
    </submittedName>
</protein>
<evidence type="ECO:0000313" key="3">
    <source>
        <dbReference type="EMBL" id="NNH77600.1"/>
    </source>
</evidence>
<evidence type="ECO:0000256" key="2">
    <source>
        <dbReference type="SAM" id="Phobius"/>
    </source>
</evidence>
<evidence type="ECO:0000256" key="1">
    <source>
        <dbReference type="ARBA" id="ARBA00010751"/>
    </source>
</evidence>
<dbReference type="AlphaFoldDB" id="A0A7Y2WAT6"/>
<accession>A0A7Y2WAT6</accession>
<comment type="caution">
    <text evidence="3">The sequence shown here is derived from an EMBL/GenBank/DDBJ whole genome shotgun (WGS) entry which is preliminary data.</text>
</comment>
<dbReference type="Proteomes" id="UP000569202">
    <property type="component" value="Unassembled WGS sequence"/>
</dbReference>
<dbReference type="RefSeq" id="WP_171540268.1">
    <property type="nucleotide sequence ID" value="NZ_JABERL010000020.1"/>
</dbReference>
<name>A0A7Y2WAT6_9GAMM</name>
<dbReference type="InterPro" id="IPR035439">
    <property type="entry name" value="UPF0145_dom_sf"/>
</dbReference>
<proteinExistence type="inferred from homology"/>
<keyword evidence="2" id="KW-0812">Transmembrane</keyword>
<dbReference type="PANTHER" id="PTHR34068">
    <property type="entry name" value="UPF0145 PROTEIN YBJQ"/>
    <property type="match status" value="1"/>
</dbReference>
<dbReference type="SUPFAM" id="SSF117782">
    <property type="entry name" value="YbjQ-like"/>
    <property type="match status" value="1"/>
</dbReference>
<keyword evidence="2" id="KW-1133">Transmembrane helix</keyword>
<organism evidence="3 4">
    <name type="scientific">Acinetobacter terrae</name>
    <dbReference type="NCBI Taxonomy" id="2731247"/>
    <lineage>
        <taxon>Bacteria</taxon>
        <taxon>Pseudomonadati</taxon>
        <taxon>Pseudomonadota</taxon>
        <taxon>Gammaproteobacteria</taxon>
        <taxon>Moraxellales</taxon>
        <taxon>Moraxellaceae</taxon>
        <taxon>Acinetobacter</taxon>
        <taxon>Acinetobacter Taxon 24</taxon>
    </lineage>
</organism>
<sequence>MDALILKIAIFVILFAIGWGFGRHTERKHLNELDEQEHRLAYITLDNSRFKTSPYYGQLVSSNVVISHDYFKYVIANIENFFGGRLTSYESVVERARREAIVRLKLEAEKMGATHIMGLRLSTTELGMQGGMVEVFAYGTAIKNQVNWRKFESSFCKGGLA</sequence>
<reference evidence="3 4" key="1">
    <citation type="submission" date="2020-04" db="EMBL/GenBank/DDBJ databases">
        <title>Acinetobacter Taxon 24.</title>
        <authorList>
            <person name="Nemec A."/>
            <person name="Radolfova-Krizova L."/>
            <person name="Higgins P.G."/>
            <person name="Spanelova P."/>
        </authorList>
    </citation>
    <scope>NUCLEOTIDE SEQUENCE [LARGE SCALE GENOMIC DNA]</scope>
    <source>
        <strain evidence="3 4">ANC 5380</strain>
    </source>
</reference>
<gene>
    <name evidence="3" type="ORF">HLH17_08020</name>
</gene>
<dbReference type="InterPro" id="IPR002765">
    <property type="entry name" value="UPF0145_YbjQ-like"/>
</dbReference>
<keyword evidence="2" id="KW-0472">Membrane</keyword>
<comment type="similarity">
    <text evidence="1">Belongs to the UPF0145 family.</text>
</comment>